<proteinExistence type="predicted"/>
<keyword evidence="2" id="KW-1185">Reference proteome</keyword>
<feature type="non-terminal residue" evidence="1">
    <location>
        <position position="1"/>
    </location>
</feature>
<accession>A0ACA9NSQ5</accession>
<feature type="non-terminal residue" evidence="1">
    <location>
        <position position="111"/>
    </location>
</feature>
<evidence type="ECO:0000313" key="2">
    <source>
        <dbReference type="Proteomes" id="UP000789702"/>
    </source>
</evidence>
<name>A0ACA9NSQ5_9GLOM</name>
<gene>
    <name evidence="1" type="ORF">DHETER_LOCUS10368</name>
</gene>
<dbReference type="EMBL" id="CAJVPU010020133">
    <property type="protein sequence ID" value="CAG8675158.1"/>
    <property type="molecule type" value="Genomic_DNA"/>
</dbReference>
<protein>
    <submittedName>
        <fullName evidence="1">10545_t:CDS:1</fullName>
    </submittedName>
</protein>
<organism evidence="1 2">
    <name type="scientific">Dentiscutata heterogama</name>
    <dbReference type="NCBI Taxonomy" id="1316150"/>
    <lineage>
        <taxon>Eukaryota</taxon>
        <taxon>Fungi</taxon>
        <taxon>Fungi incertae sedis</taxon>
        <taxon>Mucoromycota</taxon>
        <taxon>Glomeromycotina</taxon>
        <taxon>Glomeromycetes</taxon>
        <taxon>Diversisporales</taxon>
        <taxon>Gigasporaceae</taxon>
        <taxon>Dentiscutata</taxon>
    </lineage>
</organism>
<reference evidence="1" key="1">
    <citation type="submission" date="2021-06" db="EMBL/GenBank/DDBJ databases">
        <authorList>
            <person name="Kallberg Y."/>
            <person name="Tangrot J."/>
            <person name="Rosling A."/>
        </authorList>
    </citation>
    <scope>NUCLEOTIDE SEQUENCE</scope>
    <source>
        <strain evidence="1">IL203A</strain>
    </source>
</reference>
<comment type="caution">
    <text evidence="1">The sequence shown here is derived from an EMBL/GenBank/DDBJ whole genome shotgun (WGS) entry which is preliminary data.</text>
</comment>
<sequence length="111" mass="12994">EYFNQNFQLNIYRTTVSKIINEKDKQLAVVPNELAKNKFCYHSPKFLLLEKAMSLWIEKAKSASLDTLFEEKQKLNNLLSQYTLDQIYNADKTALYYCMQPNQTLLSASIM</sequence>
<evidence type="ECO:0000313" key="1">
    <source>
        <dbReference type="EMBL" id="CAG8675158.1"/>
    </source>
</evidence>
<dbReference type="Proteomes" id="UP000789702">
    <property type="component" value="Unassembled WGS sequence"/>
</dbReference>